<keyword evidence="2 3" id="KW-0378">Hydrolase</keyword>
<evidence type="ECO:0000313" key="6">
    <source>
        <dbReference type="Proteomes" id="UP001169063"/>
    </source>
</evidence>
<dbReference type="InterPro" id="IPR015797">
    <property type="entry name" value="NUDIX_hydrolase-like_dom_sf"/>
</dbReference>
<protein>
    <submittedName>
        <fullName evidence="5">NUDIX domain-containing protein</fullName>
    </submittedName>
</protein>
<reference evidence="5" key="1">
    <citation type="submission" date="2023-07" db="EMBL/GenBank/DDBJ databases">
        <title>Brevundimonas soil sp. nov., isolated from the soil of chemical plant.</title>
        <authorList>
            <person name="Wu N."/>
        </authorList>
    </citation>
    <scope>NUCLEOTIDE SEQUENCE</scope>
    <source>
        <strain evidence="5">XZ-24</strain>
    </source>
</reference>
<evidence type="ECO:0000313" key="5">
    <source>
        <dbReference type="EMBL" id="MDO1558168.1"/>
    </source>
</evidence>
<dbReference type="PROSITE" id="PS51462">
    <property type="entry name" value="NUDIX"/>
    <property type="match status" value="1"/>
</dbReference>
<comment type="caution">
    <text evidence="5">The sequence shown here is derived from an EMBL/GenBank/DDBJ whole genome shotgun (WGS) entry which is preliminary data.</text>
</comment>
<dbReference type="SUPFAM" id="SSF55811">
    <property type="entry name" value="Nudix"/>
    <property type="match status" value="1"/>
</dbReference>
<comment type="cofactor">
    <cofactor evidence="1">
        <name>Mg(2+)</name>
        <dbReference type="ChEBI" id="CHEBI:18420"/>
    </cofactor>
</comment>
<comment type="similarity">
    <text evidence="3">Belongs to the Nudix hydrolase family.</text>
</comment>
<feature type="domain" description="Nudix hydrolase" evidence="4">
    <location>
        <begin position="24"/>
        <end position="148"/>
    </location>
</feature>
<evidence type="ECO:0000256" key="3">
    <source>
        <dbReference type="RuleBase" id="RU003476"/>
    </source>
</evidence>
<sequence>MTWRRAVEPYSRPLFFAWSRLSRGKTLGVRGLAVDAEGRVLLVEHTYLHGWWLPGGGIDRGETAQDAVIRELREEAGVIVTAPPRLLSVHANEAFFPGDHVLVFRIDAFEAEPFRPSGEIARIGWFQPDALPETVNRGSRERIEEALMGRPISAAW</sequence>
<dbReference type="EMBL" id="JAUKTR010000001">
    <property type="protein sequence ID" value="MDO1558168.1"/>
    <property type="molecule type" value="Genomic_DNA"/>
</dbReference>
<dbReference type="InterPro" id="IPR020084">
    <property type="entry name" value="NUDIX_hydrolase_CS"/>
</dbReference>
<dbReference type="PANTHER" id="PTHR43046:SF14">
    <property type="entry name" value="MUTT_NUDIX FAMILY PROTEIN"/>
    <property type="match status" value="1"/>
</dbReference>
<dbReference type="PRINTS" id="PR00502">
    <property type="entry name" value="NUDIXFAMILY"/>
</dbReference>
<dbReference type="RefSeq" id="WP_302108589.1">
    <property type="nucleotide sequence ID" value="NZ_JAUKTR010000001.1"/>
</dbReference>
<accession>A0ABT8SK18</accession>
<dbReference type="CDD" id="cd04680">
    <property type="entry name" value="NUDIX_Hydrolase"/>
    <property type="match status" value="1"/>
</dbReference>
<dbReference type="Gene3D" id="3.90.79.10">
    <property type="entry name" value="Nucleoside Triphosphate Pyrophosphohydrolase"/>
    <property type="match status" value="1"/>
</dbReference>
<dbReference type="Proteomes" id="UP001169063">
    <property type="component" value="Unassembled WGS sequence"/>
</dbReference>
<dbReference type="InterPro" id="IPR000086">
    <property type="entry name" value="NUDIX_hydrolase_dom"/>
</dbReference>
<evidence type="ECO:0000259" key="4">
    <source>
        <dbReference type="PROSITE" id="PS51462"/>
    </source>
</evidence>
<gene>
    <name evidence="5" type="ORF">Q0812_01825</name>
</gene>
<dbReference type="Pfam" id="PF00293">
    <property type="entry name" value="NUDIX"/>
    <property type="match status" value="1"/>
</dbReference>
<evidence type="ECO:0000256" key="2">
    <source>
        <dbReference type="ARBA" id="ARBA00022801"/>
    </source>
</evidence>
<dbReference type="PROSITE" id="PS00893">
    <property type="entry name" value="NUDIX_BOX"/>
    <property type="match status" value="1"/>
</dbReference>
<dbReference type="InterPro" id="IPR020476">
    <property type="entry name" value="Nudix_hydrolase"/>
</dbReference>
<dbReference type="PANTHER" id="PTHR43046">
    <property type="entry name" value="GDP-MANNOSE MANNOSYL HYDROLASE"/>
    <property type="match status" value="1"/>
</dbReference>
<name>A0ABT8SK18_9CAUL</name>
<evidence type="ECO:0000256" key="1">
    <source>
        <dbReference type="ARBA" id="ARBA00001946"/>
    </source>
</evidence>
<keyword evidence="6" id="KW-1185">Reference proteome</keyword>
<proteinExistence type="inferred from homology"/>
<organism evidence="5 6">
    <name type="scientific">Peiella sedimenti</name>
    <dbReference type="NCBI Taxonomy" id="3061083"/>
    <lineage>
        <taxon>Bacteria</taxon>
        <taxon>Pseudomonadati</taxon>
        <taxon>Pseudomonadota</taxon>
        <taxon>Alphaproteobacteria</taxon>
        <taxon>Caulobacterales</taxon>
        <taxon>Caulobacteraceae</taxon>
        <taxon>Peiella</taxon>
    </lineage>
</organism>